<gene>
    <name evidence="1" type="ORF">AQJ46_49930</name>
</gene>
<organism evidence="1 2">
    <name type="scientific">Streptomyces canus</name>
    <dbReference type="NCBI Taxonomy" id="58343"/>
    <lineage>
        <taxon>Bacteria</taxon>
        <taxon>Bacillati</taxon>
        <taxon>Actinomycetota</taxon>
        <taxon>Actinomycetes</taxon>
        <taxon>Kitasatosporales</taxon>
        <taxon>Streptomycetaceae</taxon>
        <taxon>Streptomyces</taxon>
        <taxon>Streptomyces aurantiacus group</taxon>
    </lineage>
</organism>
<comment type="caution">
    <text evidence="1">The sequence shown here is derived from an EMBL/GenBank/DDBJ whole genome shotgun (WGS) entry which is preliminary data.</text>
</comment>
<name>A0A101RK11_9ACTN</name>
<sequence>MIRYDPEIQALYRRYCLPARRYLKLGGAVLRMSREKYEPFVHALARDARAVTDAELTILFEGSWRERRTAAWLAAISRRDQFRGRLGALLLESEVCCAGAAYCVALASFGTARDADLLAAYLDRYLHRPDLAYDQPTAMGALAYTDSVLHSDRAGHFLQEGGLWRQWFQEAPHMHGDHGISTYLGGIRLACAVIDECADTPLTASLSTPATTRAAN</sequence>
<reference evidence="1 2" key="1">
    <citation type="submission" date="2015-10" db="EMBL/GenBank/DDBJ databases">
        <title>Draft genome sequence of Streptomyces canus DSM 40017, type strain for the species Streptomyces canus.</title>
        <authorList>
            <person name="Ruckert C."/>
            <person name="Winkler A."/>
            <person name="Kalinowski J."/>
            <person name="Kampfer P."/>
            <person name="Glaeser S."/>
        </authorList>
    </citation>
    <scope>NUCLEOTIDE SEQUENCE [LARGE SCALE GENOMIC DNA]</scope>
    <source>
        <strain evidence="1 2">DSM 40017</strain>
    </source>
</reference>
<dbReference type="AlphaFoldDB" id="A0A101RK11"/>
<evidence type="ECO:0000313" key="1">
    <source>
        <dbReference type="EMBL" id="KUN54749.1"/>
    </source>
</evidence>
<evidence type="ECO:0000313" key="2">
    <source>
        <dbReference type="Proteomes" id="UP000053669"/>
    </source>
</evidence>
<dbReference type="InterPro" id="IPR046042">
    <property type="entry name" value="DUF6000"/>
</dbReference>
<dbReference type="Pfam" id="PF19463">
    <property type="entry name" value="DUF6000"/>
    <property type="match status" value="1"/>
</dbReference>
<dbReference type="RefSeq" id="WP_059212019.1">
    <property type="nucleotide sequence ID" value="NZ_KQ948691.1"/>
</dbReference>
<dbReference type="Proteomes" id="UP000053669">
    <property type="component" value="Unassembled WGS sequence"/>
</dbReference>
<dbReference type="EMBL" id="LMWU01000083">
    <property type="protein sequence ID" value="KUN54749.1"/>
    <property type="molecule type" value="Genomic_DNA"/>
</dbReference>
<accession>A0A101RK11</accession>
<protein>
    <submittedName>
        <fullName evidence="1">Uncharacterized protein</fullName>
    </submittedName>
</protein>
<proteinExistence type="predicted"/>